<keyword evidence="5" id="KW-0732">Signal</keyword>
<evidence type="ECO:0000256" key="2">
    <source>
        <dbReference type="ARBA" id="ARBA00023125"/>
    </source>
</evidence>
<dbReference type="InterPro" id="IPR018060">
    <property type="entry name" value="HTH_AraC"/>
</dbReference>
<evidence type="ECO:0000313" key="8">
    <source>
        <dbReference type="Proteomes" id="UP000663923"/>
    </source>
</evidence>
<dbReference type="InterPro" id="IPR009057">
    <property type="entry name" value="Homeodomain-like_sf"/>
</dbReference>
<dbReference type="Pfam" id="PF07695">
    <property type="entry name" value="7TMR-DISM_7TM"/>
    <property type="match status" value="1"/>
</dbReference>
<keyword evidence="8" id="KW-1185">Reference proteome</keyword>
<dbReference type="InterPro" id="IPR018062">
    <property type="entry name" value="HTH_AraC-typ_CS"/>
</dbReference>
<feature type="chain" id="PRO_5047349004" evidence="5">
    <location>
        <begin position="24"/>
        <end position="584"/>
    </location>
</feature>
<feature type="transmembrane region" description="Helical" evidence="4">
    <location>
        <begin position="223"/>
        <end position="244"/>
    </location>
</feature>
<dbReference type="SUPFAM" id="SSF46689">
    <property type="entry name" value="Homeodomain-like"/>
    <property type="match status" value="1"/>
</dbReference>
<dbReference type="PANTHER" id="PTHR43280:SF2">
    <property type="entry name" value="HTH-TYPE TRANSCRIPTIONAL REGULATOR EXSA"/>
    <property type="match status" value="1"/>
</dbReference>
<dbReference type="Proteomes" id="UP000663923">
    <property type="component" value="Chromosome"/>
</dbReference>
<dbReference type="InterPro" id="IPR011623">
    <property type="entry name" value="7TMR_DISM_rcpt_extracell_dom1"/>
</dbReference>
<dbReference type="Pfam" id="PF12833">
    <property type="entry name" value="HTH_18"/>
    <property type="match status" value="1"/>
</dbReference>
<evidence type="ECO:0000256" key="1">
    <source>
        <dbReference type="ARBA" id="ARBA00023015"/>
    </source>
</evidence>
<feature type="transmembrane region" description="Helical" evidence="4">
    <location>
        <begin position="264"/>
        <end position="284"/>
    </location>
</feature>
<keyword evidence="4" id="KW-1133">Transmembrane helix</keyword>
<dbReference type="PROSITE" id="PS01124">
    <property type="entry name" value="HTH_ARAC_FAMILY_2"/>
    <property type="match status" value="1"/>
</dbReference>
<reference evidence="7 8" key="1">
    <citation type="submission" date="2021-03" db="EMBL/GenBank/DDBJ databases">
        <title>Complete genome of Parasphingorhabdus_sp.JHSY0214.</title>
        <authorList>
            <person name="Yoo J.H."/>
            <person name="Bae J.W."/>
        </authorList>
    </citation>
    <scope>NUCLEOTIDE SEQUENCE [LARGE SCALE GENOMIC DNA]</scope>
    <source>
        <strain evidence="7 8">JHSY0214</strain>
    </source>
</reference>
<dbReference type="SMART" id="SM00342">
    <property type="entry name" value="HTH_ARAC"/>
    <property type="match status" value="1"/>
</dbReference>
<evidence type="ECO:0000256" key="4">
    <source>
        <dbReference type="SAM" id="Phobius"/>
    </source>
</evidence>
<evidence type="ECO:0000259" key="6">
    <source>
        <dbReference type="PROSITE" id="PS01124"/>
    </source>
</evidence>
<dbReference type="Gene3D" id="1.10.10.60">
    <property type="entry name" value="Homeodomain-like"/>
    <property type="match status" value="1"/>
</dbReference>
<dbReference type="RefSeq" id="WP_207989944.1">
    <property type="nucleotide sequence ID" value="NZ_CP071794.1"/>
</dbReference>
<feature type="transmembrane region" description="Helical" evidence="4">
    <location>
        <begin position="296"/>
        <end position="314"/>
    </location>
</feature>
<keyword evidence="1" id="KW-0805">Transcription regulation</keyword>
<feature type="signal peptide" evidence="5">
    <location>
        <begin position="1"/>
        <end position="23"/>
    </location>
</feature>
<feature type="domain" description="HTH araC/xylS-type" evidence="6">
    <location>
        <begin position="479"/>
        <end position="579"/>
    </location>
</feature>
<dbReference type="PANTHER" id="PTHR43280">
    <property type="entry name" value="ARAC-FAMILY TRANSCRIPTIONAL REGULATOR"/>
    <property type="match status" value="1"/>
</dbReference>
<name>A0ABX7TAJ7_9SPHN</name>
<feature type="transmembrane region" description="Helical" evidence="4">
    <location>
        <begin position="320"/>
        <end position="338"/>
    </location>
</feature>
<evidence type="ECO:0000313" key="7">
    <source>
        <dbReference type="EMBL" id="QTD57462.1"/>
    </source>
</evidence>
<keyword evidence="2" id="KW-0238">DNA-binding</keyword>
<accession>A0ABX7TAJ7</accession>
<evidence type="ECO:0000256" key="3">
    <source>
        <dbReference type="ARBA" id="ARBA00023163"/>
    </source>
</evidence>
<keyword evidence="4" id="KW-0812">Transmembrane</keyword>
<feature type="transmembrane region" description="Helical" evidence="4">
    <location>
        <begin position="394"/>
        <end position="414"/>
    </location>
</feature>
<feature type="transmembrane region" description="Helical" evidence="4">
    <location>
        <begin position="193"/>
        <end position="216"/>
    </location>
</feature>
<feature type="transmembrane region" description="Helical" evidence="4">
    <location>
        <begin position="350"/>
        <end position="374"/>
    </location>
</feature>
<evidence type="ECO:0000256" key="5">
    <source>
        <dbReference type="SAM" id="SignalP"/>
    </source>
</evidence>
<protein>
    <submittedName>
        <fullName evidence="7">Helix-turn-helix domain-containing protein</fullName>
    </submittedName>
</protein>
<organism evidence="7 8">
    <name type="scientific">Parasphingorhabdus cellanae</name>
    <dbReference type="NCBI Taxonomy" id="2806553"/>
    <lineage>
        <taxon>Bacteria</taxon>
        <taxon>Pseudomonadati</taxon>
        <taxon>Pseudomonadota</taxon>
        <taxon>Alphaproteobacteria</taxon>
        <taxon>Sphingomonadales</taxon>
        <taxon>Sphingomonadaceae</taxon>
        <taxon>Parasphingorhabdus</taxon>
    </lineage>
</organism>
<keyword evidence="3" id="KW-0804">Transcription</keyword>
<keyword evidence="4" id="KW-0472">Membrane</keyword>
<dbReference type="InterPro" id="IPR011622">
    <property type="entry name" value="7TMR_DISM_rcpt_extracell_dom2"/>
</dbReference>
<sequence length="584" mass="64315">MIRSGAFLLLAAVIFGLISPANALAVKDSCADAVALKSPINIFSKGYLEQAVPLQADYFLNAGVALGADQIASQEFVSSACSKIFKAPERGGALWLRFEVKNDRNDTQTASVAFMEGIFDDVTLFEHRADGITAVSNGGRGTVDHENGLITAVSFKIKAGDTKLFYMRVSGAYAPNIVPIIISAELLPDWTELFTIMSALLLGFSLLMILSSLILFRHIEARFYQYYTIYIGSLFIFALLYHGWPALLFDVSIPLKQFEPLTELFSGIAVLANIQYCRILLTTNETGNHLGQQSRSHIFTLLTVIGVMVIALAIVDSKGVATPLTLFFFISPLILLLVSIQKIRKGLRQAIPVCASLFCLFVGLSFINYCFFFPFQPRETDSASQLILMHPLTLSYAFAILGEGLFMMVAISIMMNTMQSQRKDAIAAAIRLQSEIRMSELAHRDEQKITGLRIETLNALLADNPERSIPCPAEQSFLDRATKCVIDSIPQKGFGARALAQKLGVTEKTLGRRLQALQPLAPAAFIRSIRLSYARDLILLRQYNTVTEIANASGFSSVSHFTKSYSKEFNETPSEAFRSIKAVS</sequence>
<proteinExistence type="predicted"/>
<dbReference type="Pfam" id="PF07696">
    <property type="entry name" value="7TMR-DISMED2"/>
    <property type="match status" value="1"/>
</dbReference>
<dbReference type="PROSITE" id="PS00041">
    <property type="entry name" value="HTH_ARAC_FAMILY_1"/>
    <property type="match status" value="1"/>
</dbReference>
<dbReference type="EMBL" id="CP071794">
    <property type="protein sequence ID" value="QTD57462.1"/>
    <property type="molecule type" value="Genomic_DNA"/>
</dbReference>
<gene>
    <name evidence="7" type="ORF">J4G78_08035</name>
</gene>